<gene>
    <name evidence="5" type="ORF">PGLA2088_LOCUS3472</name>
</gene>
<feature type="chain" id="PRO_5033015546" description="PA domain-containing protein" evidence="3">
    <location>
        <begin position="31"/>
        <end position="747"/>
    </location>
</feature>
<feature type="region of interest" description="Disordered" evidence="1">
    <location>
        <begin position="618"/>
        <end position="642"/>
    </location>
</feature>
<comment type="caution">
    <text evidence="5">The sequence shown here is derived from an EMBL/GenBank/DDBJ whole genome shotgun (WGS) entry which is preliminary data.</text>
</comment>
<feature type="compositionally biased region" description="Basic residues" evidence="1">
    <location>
        <begin position="736"/>
        <end position="747"/>
    </location>
</feature>
<keyword evidence="2" id="KW-1133">Transmembrane helix</keyword>
<dbReference type="InterPro" id="IPR003137">
    <property type="entry name" value="PA_domain"/>
</dbReference>
<feature type="signal peptide" evidence="3">
    <location>
        <begin position="1"/>
        <end position="30"/>
    </location>
</feature>
<dbReference type="EMBL" id="CAJNNW010003012">
    <property type="protein sequence ID" value="CAE8644921.1"/>
    <property type="molecule type" value="Genomic_DNA"/>
</dbReference>
<dbReference type="Proteomes" id="UP000626109">
    <property type="component" value="Unassembled WGS sequence"/>
</dbReference>
<organism evidence="5 6">
    <name type="scientific">Polarella glacialis</name>
    <name type="common">Dinoflagellate</name>
    <dbReference type="NCBI Taxonomy" id="89957"/>
    <lineage>
        <taxon>Eukaryota</taxon>
        <taxon>Sar</taxon>
        <taxon>Alveolata</taxon>
        <taxon>Dinophyceae</taxon>
        <taxon>Suessiales</taxon>
        <taxon>Suessiaceae</taxon>
        <taxon>Polarella</taxon>
    </lineage>
</organism>
<accession>A0A813I4G7</accession>
<sequence length="747" mass="75333">MALLVQPGHQRWFLLVGVAAVSLFPLPAQSSAPGVCTASLNCSELVPGARLFNATLKRCLQRCRDDALGLCSRVAYGGPGGSDCTLGVGLTGCSSSSWTLHSVSEASSSCGFGRGSVGSGGSCAPCPRGSASHADPGDLVGPWQLKDEGGNLLGRLEVARGGVASFPSGDRGQFVLWHSRADPNYPGAFFVEHLSNSSGGFPSSWDYAWLEDLPNPSIYKSSGGPRLVIRRFCGAGPLQCGSTSSGTSPEGSPYFIRTVFGFRESGRELPCELLEGEGLAPLGEPTGLCCTGAGKGVSMNTQTSVGFTASFQVPSIGRWDYIRLINATWNNEPFNGLSGATLLVDPNDKEMCSGAGNFGSSGSGSTGPVVLFAMRGNCSFTQKALAAALVGASALVIANIDGSVAPDYLTIPDGSSVTPVIPAWMIEASVGSDLLAALTLGTGRTGVVERMGTPKISSDSSLQELCCVSTCRSRVVGAAAAGRVSLDVSQVCAQVTCAGLTASSSSPAAQMLLPRQQSTTAGGVCETCSGGLAAPQLGLAACGLCSGGQMASSDGSTCKPCPPGTAGDDGYCGFCKSPMAPDVLGRSCVQVSATTTAPLVVTTAALAQNVKLPCTQSPSPAPTWGLGSSPSSGGSSGSAATKTNTADDFPWGTVAAVVGSLVALCFGGGALRWWYQRLDSRGDLDGSPFGTVLRSTGVTKESASSDSAGQGANGGGDDEAPAAATEAEDDPAPAPKAKKKARLPGAS</sequence>
<evidence type="ECO:0000313" key="6">
    <source>
        <dbReference type="Proteomes" id="UP000626109"/>
    </source>
</evidence>
<evidence type="ECO:0000259" key="4">
    <source>
        <dbReference type="Pfam" id="PF02225"/>
    </source>
</evidence>
<evidence type="ECO:0000313" key="5">
    <source>
        <dbReference type="EMBL" id="CAE8644921.1"/>
    </source>
</evidence>
<protein>
    <recommendedName>
        <fullName evidence="4">PA domain-containing protein</fullName>
    </recommendedName>
</protein>
<feature type="compositionally biased region" description="Acidic residues" evidence="1">
    <location>
        <begin position="716"/>
        <end position="731"/>
    </location>
</feature>
<feature type="domain" description="PA" evidence="4">
    <location>
        <begin position="344"/>
        <end position="434"/>
    </location>
</feature>
<feature type="transmembrane region" description="Helical" evidence="2">
    <location>
        <begin position="649"/>
        <end position="671"/>
    </location>
</feature>
<dbReference type="AlphaFoldDB" id="A0A813I4G7"/>
<feature type="compositionally biased region" description="Polar residues" evidence="1">
    <location>
        <begin position="696"/>
        <end position="710"/>
    </location>
</feature>
<name>A0A813I4G7_POLGL</name>
<feature type="region of interest" description="Disordered" evidence="1">
    <location>
        <begin position="696"/>
        <end position="747"/>
    </location>
</feature>
<evidence type="ECO:0000256" key="2">
    <source>
        <dbReference type="SAM" id="Phobius"/>
    </source>
</evidence>
<evidence type="ECO:0000256" key="3">
    <source>
        <dbReference type="SAM" id="SignalP"/>
    </source>
</evidence>
<keyword evidence="3" id="KW-0732">Signal</keyword>
<proteinExistence type="predicted"/>
<evidence type="ECO:0000256" key="1">
    <source>
        <dbReference type="SAM" id="MobiDB-lite"/>
    </source>
</evidence>
<dbReference type="CDD" id="cd00538">
    <property type="entry name" value="PA"/>
    <property type="match status" value="1"/>
</dbReference>
<dbReference type="Pfam" id="PF02225">
    <property type="entry name" value="PA"/>
    <property type="match status" value="1"/>
</dbReference>
<keyword evidence="2" id="KW-0472">Membrane</keyword>
<reference evidence="5" key="1">
    <citation type="submission" date="2021-02" db="EMBL/GenBank/DDBJ databases">
        <authorList>
            <person name="Dougan E. K."/>
            <person name="Rhodes N."/>
            <person name="Thang M."/>
            <person name="Chan C."/>
        </authorList>
    </citation>
    <scope>NUCLEOTIDE SEQUENCE</scope>
</reference>
<keyword evidence="2" id="KW-0812">Transmembrane</keyword>
<dbReference type="Gene3D" id="3.50.30.30">
    <property type="match status" value="1"/>
</dbReference>